<dbReference type="SUPFAM" id="SSF52833">
    <property type="entry name" value="Thioredoxin-like"/>
    <property type="match status" value="1"/>
</dbReference>
<dbReference type="Pfam" id="PF13462">
    <property type="entry name" value="Thioredoxin_4"/>
    <property type="match status" value="1"/>
</dbReference>
<accession>A0A7C5RDT2</accession>
<dbReference type="InterPro" id="IPR012336">
    <property type="entry name" value="Thioredoxin-like_fold"/>
</dbReference>
<feature type="domain" description="Thioredoxin-like fold" evidence="1">
    <location>
        <begin position="48"/>
        <end position="191"/>
    </location>
</feature>
<dbReference type="InterPro" id="IPR017937">
    <property type="entry name" value="Thioredoxin_CS"/>
</dbReference>
<name>A0A7C5RDT2_9DEIN</name>
<protein>
    <recommendedName>
        <fullName evidence="1">Thioredoxin-like fold domain-containing protein</fullName>
    </recommendedName>
</protein>
<reference evidence="2" key="1">
    <citation type="journal article" date="2020" name="mSystems">
        <title>Genome- and Community-Level Interaction Insights into Carbon Utilization and Element Cycling Functions of Hydrothermarchaeota in Hydrothermal Sediment.</title>
        <authorList>
            <person name="Zhou Z."/>
            <person name="Liu Y."/>
            <person name="Xu W."/>
            <person name="Pan J."/>
            <person name="Luo Z.H."/>
            <person name="Li M."/>
        </authorList>
    </citation>
    <scope>NUCLEOTIDE SEQUENCE [LARGE SCALE GENOMIC DNA]</scope>
    <source>
        <strain evidence="2">SpSt-1071</strain>
    </source>
</reference>
<gene>
    <name evidence="2" type="ORF">ENM28_02025</name>
</gene>
<comment type="caution">
    <text evidence="2">The sequence shown here is derived from an EMBL/GenBank/DDBJ whole genome shotgun (WGS) entry which is preliminary data.</text>
</comment>
<dbReference type="AlphaFoldDB" id="A0A7C5RDT2"/>
<proteinExistence type="predicted"/>
<evidence type="ECO:0000313" key="2">
    <source>
        <dbReference type="EMBL" id="HHM67498.1"/>
    </source>
</evidence>
<sequence length="203" mass="22739">MSRPLRLAIAGVGLLTTFGLFAYMRHLLLGPPSFPPEEGALVRLAEGSPTLTEFTTFGCPHCRRYTTEVLRTALEEARNKGYGYAVRHLNLHPGDGLLNRAVYCAYETGGKELYLQVRLLLVEAYARLYPYDSLQRLEGELHRAGLPVEDLTHCLRTPGQHPQEVLDEEAARRLNLAATPAFFLDGKRLLGYPGRARFLAFLK</sequence>
<dbReference type="Gene3D" id="3.40.30.10">
    <property type="entry name" value="Glutaredoxin"/>
    <property type="match status" value="1"/>
</dbReference>
<evidence type="ECO:0000259" key="1">
    <source>
        <dbReference type="Pfam" id="PF13462"/>
    </source>
</evidence>
<dbReference type="EMBL" id="DRXE01000076">
    <property type="protein sequence ID" value="HHM67498.1"/>
    <property type="molecule type" value="Genomic_DNA"/>
</dbReference>
<organism evidence="2">
    <name type="scientific">Thermus caliditerrae</name>
    <dbReference type="NCBI Taxonomy" id="1330700"/>
    <lineage>
        <taxon>Bacteria</taxon>
        <taxon>Thermotogati</taxon>
        <taxon>Deinococcota</taxon>
        <taxon>Deinococci</taxon>
        <taxon>Thermales</taxon>
        <taxon>Thermaceae</taxon>
        <taxon>Thermus</taxon>
    </lineage>
</organism>
<dbReference type="InterPro" id="IPR036249">
    <property type="entry name" value="Thioredoxin-like_sf"/>
</dbReference>
<dbReference type="PROSITE" id="PS00194">
    <property type="entry name" value="THIOREDOXIN_1"/>
    <property type="match status" value="1"/>
</dbReference>